<evidence type="ECO:0000313" key="1">
    <source>
        <dbReference type="EMBL" id="WEX82795.1"/>
    </source>
</evidence>
<proteinExistence type="predicted"/>
<gene>
    <name evidence="1" type="ORF">PYH38_005121</name>
</gene>
<protein>
    <submittedName>
        <fullName evidence="1">Uncharacterized protein</fullName>
    </submittedName>
</protein>
<name>A0ABY8CZU4_9HYPH</name>
<dbReference type="RefSeq" id="WP_280733538.1">
    <property type="nucleotide sequence ID" value="NZ_CP120368.1"/>
</dbReference>
<sequence>MTNLIGTSGDDTLRGILEKDRLWGRPATMISAAEKAATCSMPAPATIS</sequence>
<dbReference type="EMBL" id="CP120371">
    <property type="protein sequence ID" value="WEX82795.1"/>
    <property type="molecule type" value="Genomic_DNA"/>
</dbReference>
<dbReference type="Proteomes" id="UP001235547">
    <property type="component" value="Chromosome 1"/>
</dbReference>
<accession>A0ABY8CZU4</accession>
<organism evidence="1 2">
    <name type="scientific">Sinorhizobium numidicum</name>
    <dbReference type="NCBI Taxonomy" id="680248"/>
    <lineage>
        <taxon>Bacteria</taxon>
        <taxon>Pseudomonadati</taxon>
        <taxon>Pseudomonadota</taxon>
        <taxon>Alphaproteobacteria</taxon>
        <taxon>Hyphomicrobiales</taxon>
        <taxon>Rhizobiaceae</taxon>
        <taxon>Sinorhizobium/Ensifer group</taxon>
        <taxon>Sinorhizobium</taxon>
    </lineage>
</organism>
<keyword evidence="2" id="KW-1185">Reference proteome</keyword>
<evidence type="ECO:0000313" key="2">
    <source>
        <dbReference type="Proteomes" id="UP001235547"/>
    </source>
</evidence>
<reference evidence="1 2" key="1">
    <citation type="submission" date="2023-03" db="EMBL/GenBank/DDBJ databases">
        <authorList>
            <person name="Kaur S."/>
            <person name="Espinosa-Saiz D."/>
            <person name="Velazquez E."/>
            <person name="Menendez E."/>
            <person name="diCenzo G.C."/>
        </authorList>
    </citation>
    <scope>NUCLEOTIDE SEQUENCE [LARGE SCALE GENOMIC DNA]</scope>
    <source>
        <strain evidence="1 2">LMG 27395</strain>
    </source>
</reference>